<dbReference type="InterPro" id="IPR001478">
    <property type="entry name" value="PDZ"/>
</dbReference>
<gene>
    <name evidence="7" type="ORF">HQ497_10435</name>
</gene>
<dbReference type="SUPFAM" id="SSF50494">
    <property type="entry name" value="Trypsin-like serine proteases"/>
    <property type="match status" value="1"/>
</dbReference>
<proteinExistence type="inferred from homology"/>
<feature type="chain" id="PRO_5036961868" evidence="5">
    <location>
        <begin position="23"/>
        <end position="367"/>
    </location>
</feature>
<dbReference type="PANTHER" id="PTHR43343">
    <property type="entry name" value="PEPTIDASE S12"/>
    <property type="match status" value="1"/>
</dbReference>
<dbReference type="Pfam" id="PF13365">
    <property type="entry name" value="Trypsin_2"/>
    <property type="match status" value="1"/>
</dbReference>
<dbReference type="PRINTS" id="PR00834">
    <property type="entry name" value="PROTEASES2C"/>
</dbReference>
<evidence type="ECO:0000256" key="4">
    <source>
        <dbReference type="ARBA" id="ARBA00022825"/>
    </source>
</evidence>
<organism evidence="7 8">
    <name type="scientific">SAR86 cluster bacterium</name>
    <dbReference type="NCBI Taxonomy" id="2030880"/>
    <lineage>
        <taxon>Bacteria</taxon>
        <taxon>Pseudomonadati</taxon>
        <taxon>Pseudomonadota</taxon>
        <taxon>Gammaproteobacteria</taxon>
        <taxon>SAR86 cluster</taxon>
    </lineage>
</organism>
<evidence type="ECO:0000313" key="8">
    <source>
        <dbReference type="Proteomes" id="UP000754644"/>
    </source>
</evidence>
<comment type="similarity">
    <text evidence="1">Belongs to the peptidase S1C family.</text>
</comment>
<dbReference type="InterPro" id="IPR036034">
    <property type="entry name" value="PDZ_sf"/>
</dbReference>
<evidence type="ECO:0000259" key="6">
    <source>
        <dbReference type="PROSITE" id="PS50106"/>
    </source>
</evidence>
<feature type="domain" description="PDZ" evidence="6">
    <location>
        <begin position="267"/>
        <end position="351"/>
    </location>
</feature>
<dbReference type="AlphaFoldDB" id="A0A972VYN6"/>
<dbReference type="Gene3D" id="2.40.10.10">
    <property type="entry name" value="Trypsin-like serine proteases"/>
    <property type="match status" value="2"/>
</dbReference>
<keyword evidence="2" id="KW-0645">Protease</keyword>
<dbReference type="GO" id="GO:0004252">
    <property type="term" value="F:serine-type endopeptidase activity"/>
    <property type="evidence" value="ECO:0007669"/>
    <property type="project" value="InterPro"/>
</dbReference>
<keyword evidence="5" id="KW-0732">Signal</keyword>
<dbReference type="InterPro" id="IPR009003">
    <property type="entry name" value="Peptidase_S1_PA"/>
</dbReference>
<comment type="caution">
    <text evidence="7">The sequence shown here is derived from an EMBL/GenBank/DDBJ whole genome shotgun (WGS) entry which is preliminary data.</text>
</comment>
<evidence type="ECO:0000313" key="7">
    <source>
        <dbReference type="EMBL" id="NQV65769.1"/>
    </source>
</evidence>
<dbReference type="FunFam" id="2.40.10.10:FF:000001">
    <property type="entry name" value="Periplasmic serine protease DegS"/>
    <property type="match status" value="1"/>
</dbReference>
<evidence type="ECO:0000256" key="5">
    <source>
        <dbReference type="SAM" id="SignalP"/>
    </source>
</evidence>
<evidence type="ECO:0000256" key="1">
    <source>
        <dbReference type="ARBA" id="ARBA00010541"/>
    </source>
</evidence>
<name>A0A972VYN6_9GAMM</name>
<dbReference type="InterPro" id="IPR001940">
    <property type="entry name" value="Peptidase_S1C"/>
</dbReference>
<dbReference type="Proteomes" id="UP000754644">
    <property type="component" value="Unassembled WGS sequence"/>
</dbReference>
<dbReference type="SMART" id="SM00228">
    <property type="entry name" value="PDZ"/>
    <property type="match status" value="1"/>
</dbReference>
<keyword evidence="3" id="KW-0378">Hydrolase</keyword>
<dbReference type="Gene3D" id="2.30.42.10">
    <property type="match status" value="1"/>
</dbReference>
<dbReference type="GO" id="GO:0006508">
    <property type="term" value="P:proteolysis"/>
    <property type="evidence" value="ECO:0007669"/>
    <property type="project" value="UniProtKB-KW"/>
</dbReference>
<dbReference type="PROSITE" id="PS50106">
    <property type="entry name" value="PDZ"/>
    <property type="match status" value="1"/>
</dbReference>
<dbReference type="InterPro" id="IPR051201">
    <property type="entry name" value="Chloro_Bact_Ser_Proteases"/>
</dbReference>
<dbReference type="SUPFAM" id="SSF50156">
    <property type="entry name" value="PDZ domain-like"/>
    <property type="match status" value="1"/>
</dbReference>
<dbReference type="InterPro" id="IPR043504">
    <property type="entry name" value="Peptidase_S1_PA_chymotrypsin"/>
</dbReference>
<dbReference type="PANTHER" id="PTHR43343:SF3">
    <property type="entry name" value="PROTEASE DO-LIKE 8, CHLOROPLASTIC"/>
    <property type="match status" value="1"/>
</dbReference>
<evidence type="ECO:0000256" key="3">
    <source>
        <dbReference type="ARBA" id="ARBA00022801"/>
    </source>
</evidence>
<dbReference type="EMBL" id="JABMOJ010000392">
    <property type="protein sequence ID" value="NQV65769.1"/>
    <property type="molecule type" value="Genomic_DNA"/>
</dbReference>
<keyword evidence="4" id="KW-0720">Serine protease</keyword>
<sequence length="367" mass="38677">MKPQFFVGIAALILFTAIAGLAINDQPAIAPGHPPAAGQPADVFLTDDESNNIAVFRDVSPSVVFVTNTLIRRQLLSMNVMETPRGSGTGVVWDKDGLIVTNFHVILGANRIVITLQSGKSYDAEVVGMAPEKDIALLRINAPDEVLKPIPLGDSNDLSVGRKVLAIGNPFALDTTLTVGVVSALGREIKAANNRTIKDVIQTDAAINPGNSGGPLLNSSGQLVGVNTAIFSPSGASAGIGFAIPVNTVKKLIPQLQTYGKLYRPVLGIETLTDNWAKRLGVKGIAILSVKPGLAADRAGLVGVREDNRGQIHLGDVIVAINDEPMTNEDSLLTALEKFAPGDTVKVTTLKDEKILEYELTLTAPES</sequence>
<protein>
    <submittedName>
        <fullName evidence="7">Trypsin-like peptidase domain-containing protein</fullName>
    </submittedName>
</protein>
<dbReference type="Pfam" id="PF13180">
    <property type="entry name" value="PDZ_2"/>
    <property type="match status" value="1"/>
</dbReference>
<accession>A0A972VYN6</accession>
<evidence type="ECO:0000256" key="2">
    <source>
        <dbReference type="ARBA" id="ARBA00022670"/>
    </source>
</evidence>
<feature type="signal peptide" evidence="5">
    <location>
        <begin position="1"/>
        <end position="22"/>
    </location>
</feature>
<reference evidence="7" key="1">
    <citation type="submission" date="2020-05" db="EMBL/GenBank/DDBJ databases">
        <title>Sulfur intermediates as new biogeochemical hubs in an aquatic model microbial ecosystem.</title>
        <authorList>
            <person name="Vigneron A."/>
        </authorList>
    </citation>
    <scope>NUCLEOTIDE SEQUENCE</scope>
    <source>
        <strain evidence="7">Bin.250</strain>
    </source>
</reference>